<keyword evidence="4" id="KW-0964">Secreted</keyword>
<feature type="domain" description="PLD phosphodiesterase" evidence="6">
    <location>
        <begin position="298"/>
        <end position="324"/>
    </location>
</feature>
<evidence type="ECO:0000256" key="4">
    <source>
        <dbReference type="ARBA" id="ARBA00022525"/>
    </source>
</evidence>
<keyword evidence="8" id="KW-1185">Reference proteome</keyword>
<dbReference type="RefSeq" id="WP_067597589.1">
    <property type="nucleotide sequence ID" value="NZ_CP015963.1"/>
</dbReference>
<dbReference type="Pfam" id="PF13091">
    <property type="entry name" value="PLDc_2"/>
    <property type="match status" value="2"/>
</dbReference>
<evidence type="ECO:0000313" key="7">
    <source>
        <dbReference type="EMBL" id="TWJ06565.1"/>
    </source>
</evidence>
<protein>
    <recommendedName>
        <fullName evidence="3">Phospholipase D</fullName>
    </recommendedName>
    <alternativeName>
        <fullName evidence="5">Choline phosphatase</fullName>
    </alternativeName>
</protein>
<dbReference type="InterPro" id="IPR001736">
    <property type="entry name" value="PLipase_D/transphosphatidylase"/>
</dbReference>
<dbReference type="PROSITE" id="PS50035">
    <property type="entry name" value="PLD"/>
    <property type="match status" value="2"/>
</dbReference>
<evidence type="ECO:0000313" key="8">
    <source>
        <dbReference type="Proteomes" id="UP000320547"/>
    </source>
</evidence>
<dbReference type="GO" id="GO:0005576">
    <property type="term" value="C:extracellular region"/>
    <property type="evidence" value="ECO:0007669"/>
    <property type="project" value="UniProtKB-SubCell"/>
</dbReference>
<dbReference type="AlphaFoldDB" id="A0A562ULS3"/>
<comment type="subcellular location">
    <subcellularLocation>
        <location evidence="2">Secreted</location>
    </subcellularLocation>
</comment>
<reference evidence="7 8" key="1">
    <citation type="submission" date="2019-07" db="EMBL/GenBank/DDBJ databases">
        <title>Genomic Encyclopedia of Archaeal and Bacterial Type Strains, Phase II (KMG-II): from individual species to whole genera.</title>
        <authorList>
            <person name="Goeker M."/>
        </authorList>
    </citation>
    <scope>NUCLEOTIDE SEQUENCE [LARGE SCALE GENOMIC DNA]</scope>
    <source>
        <strain evidence="7 8">ATCC BAA-2084</strain>
    </source>
</reference>
<dbReference type="PANTHER" id="PTHR21248">
    <property type="entry name" value="CARDIOLIPIN SYNTHASE"/>
    <property type="match status" value="1"/>
</dbReference>
<dbReference type="GO" id="GO:0032049">
    <property type="term" value="P:cardiolipin biosynthetic process"/>
    <property type="evidence" value="ECO:0007669"/>
    <property type="project" value="UniProtKB-ARBA"/>
</dbReference>
<dbReference type="Gene3D" id="3.30.870.10">
    <property type="entry name" value="Endonuclease Chain A"/>
    <property type="match status" value="2"/>
</dbReference>
<dbReference type="Proteomes" id="UP000320547">
    <property type="component" value="Unassembled WGS sequence"/>
</dbReference>
<dbReference type="PANTHER" id="PTHR21248:SF12">
    <property type="entry name" value="CARDIOLIPIN SYNTHASE C"/>
    <property type="match status" value="1"/>
</dbReference>
<dbReference type="STRING" id="476157.GCA_001663155_00775"/>
<dbReference type="EMBL" id="VLLK01000002">
    <property type="protein sequence ID" value="TWJ06565.1"/>
    <property type="molecule type" value="Genomic_DNA"/>
</dbReference>
<accession>A0A562ULS3</accession>
<feature type="domain" description="PLD phosphodiesterase" evidence="6">
    <location>
        <begin position="123"/>
        <end position="150"/>
    </location>
</feature>
<dbReference type="CDD" id="cd09110">
    <property type="entry name" value="PLDc_CLS_1"/>
    <property type="match status" value="1"/>
</dbReference>
<comment type="caution">
    <text evidence="7">The sequence shown here is derived from an EMBL/GenBank/DDBJ whole genome shotgun (WGS) entry which is preliminary data.</text>
</comment>
<gene>
    <name evidence="7" type="ORF">JN10_2099</name>
</gene>
<organism evidence="7 8">
    <name type="scientific">Altererythrobacter ishigakiensis</name>
    <dbReference type="NCBI Taxonomy" id="476157"/>
    <lineage>
        <taxon>Bacteria</taxon>
        <taxon>Pseudomonadati</taxon>
        <taxon>Pseudomonadota</taxon>
        <taxon>Alphaproteobacteria</taxon>
        <taxon>Sphingomonadales</taxon>
        <taxon>Erythrobacteraceae</taxon>
        <taxon>Altererythrobacter</taxon>
    </lineage>
</organism>
<sequence length="397" mass="45003">MTEPDGTLTKPDPEVDYRDLPGFAVQAEGHDLRFMLSGQERLDGLMALIDGAETSLKLCFYMFQADHSGTKVRAALIRAAQRGVSVHLIIDAFGSDAPQSFLEPIIRAGGKVSVFQPRWNVRYLIRNHQKFVVADDESVITGGFNVSDHYFATPQENGWCDLGVGITGKVVERFVEWFVELEKWVGNGDSQFFAIRRMVRDWNEGGDDVQLLLGGPSKITSAWARIVKRDLAQAERLDLVMAYFSPPRSIRRLIRMVSRKGRARLITAGKSDNTTTIGASRALYGALLGDDVEIYEFDASKLHMKLLVIDDVTYFGSANFDLRSIRLNLELMVRVKDAQLAERMREVVTHMTKGSNSITREWHRKRGGWINRIRWRMSWFLVSVLDYTVARRLNLGL</sequence>
<comment type="function">
    <text evidence="1">Could be a virulence factor.</text>
</comment>
<evidence type="ECO:0000256" key="3">
    <source>
        <dbReference type="ARBA" id="ARBA00018392"/>
    </source>
</evidence>
<dbReference type="InterPro" id="IPR025202">
    <property type="entry name" value="PLD-like_dom"/>
</dbReference>
<evidence type="ECO:0000256" key="2">
    <source>
        <dbReference type="ARBA" id="ARBA00004613"/>
    </source>
</evidence>
<evidence type="ECO:0000259" key="6">
    <source>
        <dbReference type="PROSITE" id="PS50035"/>
    </source>
</evidence>
<dbReference type="SMART" id="SM00155">
    <property type="entry name" value="PLDc"/>
    <property type="match status" value="2"/>
</dbReference>
<name>A0A562ULS3_9SPHN</name>
<dbReference type="SUPFAM" id="SSF56024">
    <property type="entry name" value="Phospholipase D/nuclease"/>
    <property type="match status" value="2"/>
</dbReference>
<evidence type="ECO:0000256" key="1">
    <source>
        <dbReference type="ARBA" id="ARBA00003145"/>
    </source>
</evidence>
<proteinExistence type="predicted"/>
<evidence type="ECO:0000256" key="5">
    <source>
        <dbReference type="ARBA" id="ARBA00029594"/>
    </source>
</evidence>
<dbReference type="OrthoDB" id="9814092at2"/>
<dbReference type="GO" id="GO:0030572">
    <property type="term" value="F:phosphatidyltransferase activity"/>
    <property type="evidence" value="ECO:0007669"/>
    <property type="project" value="UniProtKB-ARBA"/>
</dbReference>